<dbReference type="PROSITE" id="PS50103">
    <property type="entry name" value="ZF_C3H1"/>
    <property type="match status" value="2"/>
</dbReference>
<feature type="coiled-coil region" evidence="5">
    <location>
        <begin position="92"/>
        <end position="126"/>
    </location>
</feature>
<feature type="compositionally biased region" description="Low complexity" evidence="6">
    <location>
        <begin position="515"/>
        <end position="526"/>
    </location>
</feature>
<feature type="zinc finger region" description="C3H1-type" evidence="4">
    <location>
        <begin position="279"/>
        <end position="306"/>
    </location>
</feature>
<keyword evidence="9" id="KW-1185">Reference proteome</keyword>
<keyword evidence="1 4" id="KW-0479">Metal-binding</keyword>
<feature type="compositionally biased region" description="Low complexity" evidence="6">
    <location>
        <begin position="252"/>
        <end position="261"/>
    </location>
</feature>
<feature type="non-terminal residue" evidence="8">
    <location>
        <position position="1"/>
    </location>
</feature>
<dbReference type="Proteomes" id="UP001189429">
    <property type="component" value="Unassembled WGS sequence"/>
</dbReference>
<evidence type="ECO:0000313" key="9">
    <source>
        <dbReference type="Proteomes" id="UP001189429"/>
    </source>
</evidence>
<protein>
    <recommendedName>
        <fullName evidence="7">C3H1-type domain-containing protein</fullName>
    </recommendedName>
</protein>
<dbReference type="SMART" id="SM00356">
    <property type="entry name" value="ZnF_C3H1"/>
    <property type="match status" value="2"/>
</dbReference>
<evidence type="ECO:0000256" key="2">
    <source>
        <dbReference type="ARBA" id="ARBA00022771"/>
    </source>
</evidence>
<dbReference type="Gene3D" id="4.10.1000.10">
    <property type="entry name" value="Zinc finger, CCCH-type"/>
    <property type="match status" value="1"/>
</dbReference>
<reference evidence="8" key="1">
    <citation type="submission" date="2023-10" db="EMBL/GenBank/DDBJ databases">
        <authorList>
            <person name="Chen Y."/>
            <person name="Shah S."/>
            <person name="Dougan E. K."/>
            <person name="Thang M."/>
            <person name="Chan C."/>
        </authorList>
    </citation>
    <scope>NUCLEOTIDE SEQUENCE [LARGE SCALE GENOMIC DNA]</scope>
</reference>
<evidence type="ECO:0000256" key="5">
    <source>
        <dbReference type="SAM" id="Coils"/>
    </source>
</evidence>
<evidence type="ECO:0000256" key="1">
    <source>
        <dbReference type="ARBA" id="ARBA00022723"/>
    </source>
</evidence>
<feature type="region of interest" description="Disordered" evidence="6">
    <location>
        <begin position="252"/>
        <end position="274"/>
    </location>
</feature>
<proteinExistence type="predicted"/>
<evidence type="ECO:0000256" key="6">
    <source>
        <dbReference type="SAM" id="MobiDB-lite"/>
    </source>
</evidence>
<dbReference type="EMBL" id="CAUYUJ010022637">
    <property type="protein sequence ID" value="CAK0911772.1"/>
    <property type="molecule type" value="Genomic_DNA"/>
</dbReference>
<dbReference type="InterPro" id="IPR000571">
    <property type="entry name" value="Znf_CCCH"/>
</dbReference>
<accession>A0ABN9YFZ9</accession>
<organism evidence="8 9">
    <name type="scientific">Prorocentrum cordatum</name>
    <dbReference type="NCBI Taxonomy" id="2364126"/>
    <lineage>
        <taxon>Eukaryota</taxon>
        <taxon>Sar</taxon>
        <taxon>Alveolata</taxon>
        <taxon>Dinophyceae</taxon>
        <taxon>Prorocentrales</taxon>
        <taxon>Prorocentraceae</taxon>
        <taxon>Prorocentrum</taxon>
    </lineage>
</organism>
<evidence type="ECO:0000256" key="3">
    <source>
        <dbReference type="ARBA" id="ARBA00022833"/>
    </source>
</evidence>
<keyword evidence="5" id="KW-0175">Coiled coil</keyword>
<dbReference type="SUPFAM" id="SSF90229">
    <property type="entry name" value="CCCH zinc finger"/>
    <property type="match status" value="1"/>
</dbReference>
<feature type="zinc finger region" description="C3H1-type" evidence="4">
    <location>
        <begin position="314"/>
        <end position="341"/>
    </location>
</feature>
<gene>
    <name evidence="8" type="ORF">PCOR1329_LOCUS85537</name>
</gene>
<evidence type="ECO:0000256" key="4">
    <source>
        <dbReference type="PROSITE-ProRule" id="PRU00723"/>
    </source>
</evidence>
<feature type="compositionally biased region" description="Basic and acidic residues" evidence="6">
    <location>
        <begin position="503"/>
        <end position="512"/>
    </location>
</feature>
<feature type="domain" description="C3H1-type" evidence="7">
    <location>
        <begin position="279"/>
        <end position="306"/>
    </location>
</feature>
<feature type="domain" description="C3H1-type" evidence="7">
    <location>
        <begin position="314"/>
        <end position="341"/>
    </location>
</feature>
<comment type="caution">
    <text evidence="8">The sequence shown here is derived from an EMBL/GenBank/DDBJ whole genome shotgun (WGS) entry which is preliminary data.</text>
</comment>
<dbReference type="InterPro" id="IPR036855">
    <property type="entry name" value="Znf_CCCH_sf"/>
</dbReference>
<name>A0ABN9YFZ9_9DINO</name>
<feature type="compositionally biased region" description="Basic and acidic residues" evidence="6">
    <location>
        <begin position="262"/>
        <end position="274"/>
    </location>
</feature>
<keyword evidence="3 4" id="KW-0862">Zinc</keyword>
<evidence type="ECO:0000313" key="8">
    <source>
        <dbReference type="EMBL" id="CAK0911772.1"/>
    </source>
</evidence>
<keyword evidence="2 4" id="KW-0863">Zinc-finger</keyword>
<feature type="region of interest" description="Disordered" evidence="6">
    <location>
        <begin position="487"/>
        <end position="526"/>
    </location>
</feature>
<evidence type="ECO:0000259" key="7">
    <source>
        <dbReference type="PROSITE" id="PS50103"/>
    </source>
</evidence>
<sequence length="554" mass="58791">VDATISAEIECVGGLLDSLLAGAGSARGGHCQGQLAPTPDPGRAPRAERCVLEASPNGARQGQPAPTPGHGRAPRAELYALEAAPNGAHQDAALLARRCLDLERDLADAREEAERLRSACLALEEESRLLGADLQRHRLEDELYIAQELELRRVRGEVQEMHARVAALHCELERATAAGAPSAALGEPAREAPETSEALELCRLLEEETAALPRCREGMAELRVAPGENMNCQPVQASERRAAELELACGAGAASAGPAEPGHARQDREDEKPRQPALFHKTKMCKFNQLGMCTRGEMCRFAHGRLDMNPLPDLSQTKLCKELLGTGQCSDPSCKFAHTRQELRRHPFVPAGGRDHAGPLSGVRKQPRGAAALEAAPGHEGAQLQDNANLLCSDLAKVLHKMKETGQAGSPALYAELAHIFKGFHDSDLVDAWMQQGQATGAYGSPELNSIAGGCGEQSVAATWAHNCQNLPSAAYVSPSRYHGRGGAAATEHLAGSAARHQQSYDEARLGERTAPPGRAAAAARRGAVEPKLLSPMYAPAMSSLDSLAPFALA</sequence>